<dbReference type="OrthoDB" id="5149546at2"/>
<dbReference type="RefSeq" id="WP_097109894.1">
    <property type="nucleotide sequence ID" value="NZ_OBEB01000001.1"/>
</dbReference>
<protein>
    <recommendedName>
        <fullName evidence="3">HEPN AbiU2-like domain-containing protein</fullName>
    </recommendedName>
</protein>
<reference evidence="2" key="1">
    <citation type="submission" date="2017-09" db="EMBL/GenBank/DDBJ databases">
        <authorList>
            <person name="Varghese N."/>
            <person name="Submissions S."/>
        </authorList>
    </citation>
    <scope>NUCLEOTIDE SEQUENCE [LARGE SCALE GENOMIC DNA]</scope>
    <source>
        <strain evidence="2">CGMCC 1.12461</strain>
    </source>
</reference>
<evidence type="ECO:0008006" key="3">
    <source>
        <dbReference type="Google" id="ProtNLM"/>
    </source>
</evidence>
<sequence>MNWDKLKEVVSWGQYLHWAQLNVDRWICPEDHTESESIAVAYQFFASMYVVIEGWKQLQIEDSKIDHVLSNNKEGVELLRRARNAVYHFQKEIHGEKMSGFANDLGRDDWIIRLYHEFVRFLGEYPRKVYPFDEWKEEFVGQFYDMLGWKPQFK</sequence>
<dbReference type="AlphaFoldDB" id="A0A285I7G1"/>
<proteinExistence type="predicted"/>
<dbReference type="Proteomes" id="UP000219353">
    <property type="component" value="Unassembled WGS sequence"/>
</dbReference>
<evidence type="ECO:0000313" key="2">
    <source>
        <dbReference type="Proteomes" id="UP000219353"/>
    </source>
</evidence>
<evidence type="ECO:0000313" key="1">
    <source>
        <dbReference type="EMBL" id="SNY43813.1"/>
    </source>
</evidence>
<accession>A0A285I7G1</accession>
<keyword evidence="2" id="KW-1185">Reference proteome</keyword>
<organism evidence="1 2">
    <name type="scientific">Arsukibacterium tuosuense</name>
    <dbReference type="NCBI Taxonomy" id="1323745"/>
    <lineage>
        <taxon>Bacteria</taxon>
        <taxon>Pseudomonadati</taxon>
        <taxon>Pseudomonadota</taxon>
        <taxon>Gammaproteobacteria</taxon>
        <taxon>Chromatiales</taxon>
        <taxon>Chromatiaceae</taxon>
        <taxon>Arsukibacterium</taxon>
    </lineage>
</organism>
<dbReference type="EMBL" id="OBEB01000001">
    <property type="protein sequence ID" value="SNY43813.1"/>
    <property type="molecule type" value="Genomic_DNA"/>
</dbReference>
<name>A0A285I7G1_9GAMM</name>
<gene>
    <name evidence="1" type="ORF">SAMN06297280_0651</name>
</gene>